<evidence type="ECO:0000256" key="3">
    <source>
        <dbReference type="ARBA" id="ARBA00005072"/>
    </source>
</evidence>
<evidence type="ECO:0000256" key="4">
    <source>
        <dbReference type="ARBA" id="ARBA00009320"/>
    </source>
</evidence>
<accession>A0A7K1Y9Q8</accession>
<protein>
    <recommendedName>
        <fullName evidence="5">branched-chain-amino-acid transaminase</fullName>
        <ecNumber evidence="5">2.6.1.42</ecNumber>
    </recommendedName>
</protein>
<dbReference type="AlphaFoldDB" id="A0A7K1Y9Q8"/>
<dbReference type="InterPro" id="IPR043131">
    <property type="entry name" value="BCAT-like_N"/>
</dbReference>
<keyword evidence="10" id="KW-1185">Reference proteome</keyword>
<dbReference type="Gene3D" id="3.30.470.10">
    <property type="match status" value="1"/>
</dbReference>
<keyword evidence="9" id="KW-0456">Lyase</keyword>
<comment type="catalytic activity">
    <reaction evidence="7">
        <text>L-isoleucine + 2-oxoglutarate = (S)-3-methyl-2-oxopentanoate + L-glutamate</text>
        <dbReference type="Rhea" id="RHEA:24801"/>
        <dbReference type="ChEBI" id="CHEBI:16810"/>
        <dbReference type="ChEBI" id="CHEBI:29985"/>
        <dbReference type="ChEBI" id="CHEBI:35146"/>
        <dbReference type="ChEBI" id="CHEBI:58045"/>
        <dbReference type="EC" id="2.6.1.42"/>
    </reaction>
</comment>
<evidence type="ECO:0000256" key="2">
    <source>
        <dbReference type="ARBA" id="ARBA00004931"/>
    </source>
</evidence>
<dbReference type="InterPro" id="IPR043132">
    <property type="entry name" value="BCAT-like_C"/>
</dbReference>
<dbReference type="GO" id="GO:0016829">
    <property type="term" value="F:lyase activity"/>
    <property type="evidence" value="ECO:0007669"/>
    <property type="project" value="UniProtKB-KW"/>
</dbReference>
<comment type="pathway">
    <text evidence="1">Amino-acid biosynthesis; L-isoleucine biosynthesis; L-isoleucine from 2-oxobutanoate: step 4/4.</text>
</comment>
<dbReference type="EC" id="2.6.1.42" evidence="5"/>
<proteinExistence type="inferred from homology"/>
<dbReference type="PANTHER" id="PTHR42743:SF11">
    <property type="entry name" value="AMINODEOXYCHORISMATE LYASE"/>
    <property type="match status" value="1"/>
</dbReference>
<dbReference type="CDD" id="cd00449">
    <property type="entry name" value="PLPDE_IV"/>
    <property type="match status" value="1"/>
</dbReference>
<dbReference type="Pfam" id="PF01063">
    <property type="entry name" value="Aminotran_4"/>
    <property type="match status" value="1"/>
</dbReference>
<evidence type="ECO:0000313" key="10">
    <source>
        <dbReference type="Proteomes" id="UP000466586"/>
    </source>
</evidence>
<evidence type="ECO:0000256" key="5">
    <source>
        <dbReference type="ARBA" id="ARBA00013053"/>
    </source>
</evidence>
<evidence type="ECO:0000256" key="7">
    <source>
        <dbReference type="ARBA" id="ARBA00048798"/>
    </source>
</evidence>
<comment type="pathway">
    <text evidence="3">Amino-acid biosynthesis; L-leucine biosynthesis; L-leucine from 3-methyl-2-oxobutanoate: step 4/4.</text>
</comment>
<reference evidence="9 10" key="1">
    <citation type="submission" date="2019-11" db="EMBL/GenBank/DDBJ databases">
        <title>Pedobacter sp. HMF7647 Genome sequencing and assembly.</title>
        <authorList>
            <person name="Kang H."/>
            <person name="Kim H."/>
            <person name="Joh K."/>
        </authorList>
    </citation>
    <scope>NUCLEOTIDE SEQUENCE [LARGE SCALE GENOMIC DNA]</scope>
    <source>
        <strain evidence="9 10">HMF7647</strain>
    </source>
</reference>
<dbReference type="SUPFAM" id="SSF56752">
    <property type="entry name" value="D-aminoacid aminotransferase-like PLP-dependent enzymes"/>
    <property type="match status" value="1"/>
</dbReference>
<dbReference type="EMBL" id="WVHT01000004">
    <property type="protein sequence ID" value="MXV51326.1"/>
    <property type="molecule type" value="Genomic_DNA"/>
</dbReference>
<comment type="similarity">
    <text evidence="4">Belongs to the class-IV pyridoxal-phosphate-dependent aminotransferase family.</text>
</comment>
<dbReference type="InterPro" id="IPR050571">
    <property type="entry name" value="Class-IV_PLP-Dep_Aminotrnsfr"/>
</dbReference>
<evidence type="ECO:0000256" key="1">
    <source>
        <dbReference type="ARBA" id="ARBA00004824"/>
    </source>
</evidence>
<evidence type="ECO:0000256" key="6">
    <source>
        <dbReference type="ARBA" id="ARBA00048212"/>
    </source>
</evidence>
<name>A0A7K1Y9Q8_9SPHI</name>
<dbReference type="Gene3D" id="3.20.10.10">
    <property type="entry name" value="D-amino Acid Aminotransferase, subunit A, domain 2"/>
    <property type="match status" value="1"/>
</dbReference>
<comment type="pathway">
    <text evidence="2">Amino-acid biosynthesis; L-valine biosynthesis; L-valine from pyruvate: step 4/4.</text>
</comment>
<dbReference type="GO" id="GO:0046394">
    <property type="term" value="P:carboxylic acid biosynthetic process"/>
    <property type="evidence" value="ECO:0007669"/>
    <property type="project" value="UniProtKB-ARBA"/>
</dbReference>
<dbReference type="RefSeq" id="WP_160844504.1">
    <property type="nucleotide sequence ID" value="NZ_WVHT01000004.1"/>
</dbReference>
<evidence type="ECO:0000256" key="8">
    <source>
        <dbReference type="ARBA" id="ARBA00049229"/>
    </source>
</evidence>
<dbReference type="InterPro" id="IPR036038">
    <property type="entry name" value="Aminotransferase-like"/>
</dbReference>
<comment type="caution">
    <text evidence="9">The sequence shown here is derived from an EMBL/GenBank/DDBJ whole genome shotgun (WGS) entry which is preliminary data.</text>
</comment>
<dbReference type="GO" id="GO:0004084">
    <property type="term" value="F:branched-chain-amino-acid transaminase activity"/>
    <property type="evidence" value="ECO:0007669"/>
    <property type="project" value="UniProtKB-EC"/>
</dbReference>
<comment type="catalytic activity">
    <reaction evidence="6">
        <text>L-valine + 2-oxoglutarate = 3-methyl-2-oxobutanoate + L-glutamate</text>
        <dbReference type="Rhea" id="RHEA:24813"/>
        <dbReference type="ChEBI" id="CHEBI:11851"/>
        <dbReference type="ChEBI" id="CHEBI:16810"/>
        <dbReference type="ChEBI" id="CHEBI:29985"/>
        <dbReference type="ChEBI" id="CHEBI:57762"/>
        <dbReference type="EC" id="2.6.1.42"/>
    </reaction>
</comment>
<evidence type="ECO:0000313" key="9">
    <source>
        <dbReference type="EMBL" id="MXV51326.1"/>
    </source>
</evidence>
<sequence>MRDFINFNGEIFPSDQPLLTIHNRGFRYGDGLFESMRVIKGSLKFAEHHAERLETGMKGLKLEGYNKFDSYFFKEKCDELLRRNKLSNARLRLTVFREGAGLYSPDENQSAYCLEATKTEDSSYKRNPRGLIIDVFDDVTKPINSLSNFKTCNSLPFVMAGIYKNQNKLDEVLILNQQGLLCEAMSSNVFVVYDRKIYTPALSQGCIAGVMRSVVMTLAQENGFELIEAEINPQILNEAEEVFLTNASRGIQWVMGYGRKRYFYETSKILIDKLNELVR</sequence>
<dbReference type="InterPro" id="IPR001544">
    <property type="entry name" value="Aminotrans_IV"/>
</dbReference>
<organism evidence="9 10">
    <name type="scientific">Hufsiella arboris</name>
    <dbReference type="NCBI Taxonomy" id="2695275"/>
    <lineage>
        <taxon>Bacteria</taxon>
        <taxon>Pseudomonadati</taxon>
        <taxon>Bacteroidota</taxon>
        <taxon>Sphingobacteriia</taxon>
        <taxon>Sphingobacteriales</taxon>
        <taxon>Sphingobacteriaceae</taxon>
        <taxon>Hufsiella</taxon>
    </lineage>
</organism>
<comment type="catalytic activity">
    <reaction evidence="8">
        <text>L-leucine + 2-oxoglutarate = 4-methyl-2-oxopentanoate + L-glutamate</text>
        <dbReference type="Rhea" id="RHEA:18321"/>
        <dbReference type="ChEBI" id="CHEBI:16810"/>
        <dbReference type="ChEBI" id="CHEBI:17865"/>
        <dbReference type="ChEBI" id="CHEBI:29985"/>
        <dbReference type="ChEBI" id="CHEBI:57427"/>
        <dbReference type="EC" id="2.6.1.42"/>
    </reaction>
</comment>
<dbReference type="PANTHER" id="PTHR42743">
    <property type="entry name" value="AMINO-ACID AMINOTRANSFERASE"/>
    <property type="match status" value="1"/>
</dbReference>
<gene>
    <name evidence="9" type="ORF">GS399_10130</name>
</gene>
<dbReference type="Proteomes" id="UP000466586">
    <property type="component" value="Unassembled WGS sequence"/>
</dbReference>